<evidence type="ECO:0000313" key="1">
    <source>
        <dbReference type="EMBL" id="TFY77522.1"/>
    </source>
</evidence>
<protein>
    <submittedName>
        <fullName evidence="1">Uncharacterized protein</fullName>
    </submittedName>
</protein>
<organism evidence="1 2">
    <name type="scientific">Hericium alpestre</name>
    <dbReference type="NCBI Taxonomy" id="135208"/>
    <lineage>
        <taxon>Eukaryota</taxon>
        <taxon>Fungi</taxon>
        <taxon>Dikarya</taxon>
        <taxon>Basidiomycota</taxon>
        <taxon>Agaricomycotina</taxon>
        <taxon>Agaricomycetes</taxon>
        <taxon>Russulales</taxon>
        <taxon>Hericiaceae</taxon>
        <taxon>Hericium</taxon>
    </lineage>
</organism>
<dbReference type="EMBL" id="SFCI01000890">
    <property type="protein sequence ID" value="TFY77522.1"/>
    <property type="molecule type" value="Genomic_DNA"/>
</dbReference>
<reference evidence="1 2" key="1">
    <citation type="submission" date="2019-02" db="EMBL/GenBank/DDBJ databases">
        <title>Genome sequencing of the rare red list fungi Hericium alpestre (H. flagellum).</title>
        <authorList>
            <person name="Buettner E."/>
            <person name="Kellner H."/>
        </authorList>
    </citation>
    <scope>NUCLEOTIDE SEQUENCE [LARGE SCALE GENOMIC DNA]</scope>
    <source>
        <strain evidence="1 2">DSM 108284</strain>
    </source>
</reference>
<name>A0A4Y9ZRV8_9AGAM</name>
<evidence type="ECO:0000313" key="2">
    <source>
        <dbReference type="Proteomes" id="UP000298061"/>
    </source>
</evidence>
<dbReference type="AlphaFoldDB" id="A0A4Y9ZRV8"/>
<comment type="caution">
    <text evidence="1">The sequence shown here is derived from an EMBL/GenBank/DDBJ whole genome shotgun (WGS) entry which is preliminary data.</text>
</comment>
<dbReference type="Proteomes" id="UP000298061">
    <property type="component" value="Unassembled WGS sequence"/>
</dbReference>
<proteinExistence type="predicted"/>
<sequence length="129" mass="14580">MAQNQNPAAAPLQPALTVMATRVNEHFHIWKLNSTPRMLRLGDMILVHDSNGRDVLYGQIIQFVGSAMAYPEVIVNGEIEASLILRWTQIEMPVNMAEAFHLLELVEDSLWRLEEGEIIDPDLFPNDAD</sequence>
<accession>A0A4Y9ZRV8</accession>
<keyword evidence="2" id="KW-1185">Reference proteome</keyword>
<gene>
    <name evidence="1" type="ORF">EWM64_g6490</name>
</gene>